<dbReference type="Pfam" id="PF01728">
    <property type="entry name" value="FtsJ"/>
    <property type="match status" value="1"/>
</dbReference>
<comment type="caution">
    <text evidence="3">The sequence shown here is derived from an EMBL/GenBank/DDBJ whole genome shotgun (WGS) entry which is preliminary data.</text>
</comment>
<dbReference type="OrthoDB" id="417125at2759"/>
<evidence type="ECO:0000313" key="3">
    <source>
        <dbReference type="EMBL" id="KAF7322301.1"/>
    </source>
</evidence>
<dbReference type="InterPro" id="IPR002877">
    <property type="entry name" value="RNA_MeTrfase_FtsJ_dom"/>
</dbReference>
<accession>A0A8H6TT49</accession>
<name>A0A8H6TT49_MYCCL</name>
<reference evidence="3" key="1">
    <citation type="submission" date="2020-05" db="EMBL/GenBank/DDBJ databases">
        <title>Mycena genomes resolve the evolution of fungal bioluminescence.</title>
        <authorList>
            <person name="Tsai I.J."/>
        </authorList>
    </citation>
    <scope>NUCLEOTIDE SEQUENCE</scope>
    <source>
        <strain evidence="3">110903Hualien_Pintung</strain>
    </source>
</reference>
<dbReference type="Proteomes" id="UP000613580">
    <property type="component" value="Unassembled WGS sequence"/>
</dbReference>
<feature type="compositionally biased region" description="Low complexity" evidence="1">
    <location>
        <begin position="7"/>
        <end position="37"/>
    </location>
</feature>
<evidence type="ECO:0000313" key="4">
    <source>
        <dbReference type="Proteomes" id="UP000613580"/>
    </source>
</evidence>
<dbReference type="Gene3D" id="3.40.50.12760">
    <property type="match status" value="1"/>
</dbReference>
<dbReference type="EMBL" id="JACAZE010000001">
    <property type="protein sequence ID" value="KAF7322301.1"/>
    <property type="molecule type" value="Genomic_DNA"/>
</dbReference>
<feature type="region of interest" description="Disordered" evidence="1">
    <location>
        <begin position="1"/>
        <end position="37"/>
    </location>
</feature>
<dbReference type="SUPFAM" id="SSF53335">
    <property type="entry name" value="S-adenosyl-L-methionine-dependent methyltransferases"/>
    <property type="match status" value="1"/>
</dbReference>
<dbReference type="AlphaFoldDB" id="A0A8H6TT49"/>
<proteinExistence type="predicted"/>
<sequence length="410" mass="44393">MAVPETPSSSQPSSPSTAYFDSADSSPCTSPASSTAPTAVAGAGWADMCGPRTLTQDLVAHGADELRLLHDVRIQVSSTSSAEDESYAQFGKKVADNAPLRHNRYWFSKMKHVLKEIDDQTACIPRRGPLRFLDLGCCPGGFTSYILSKNLAAQGHGISSEIETGGPRFLLEDRHRARFKISYADLSYYRLGPLPADVATKQQTKLKPVAGLPFDTTKRPFDIVLLDGHPLRCAGDPDRLLVSQLIMGLQWVKPGGTLIIRLADPEQAATAKLLFMLDGLSTRIDTAKPRFVNATRSTFYVVAQGVGAGVGASCQPILIAKLKELWVDLMIGGVHGAGRALNEEDLDFVVTTKELQQPEHLGRIVELSKRVWEVQARALSGDRDPHPRAAAECDVLSEEGVSVVDHSVVI</sequence>
<dbReference type="InterPro" id="IPR029063">
    <property type="entry name" value="SAM-dependent_MTases_sf"/>
</dbReference>
<organism evidence="3 4">
    <name type="scientific">Mycena chlorophos</name>
    <name type="common">Agaric fungus</name>
    <name type="synonym">Agaricus chlorophos</name>
    <dbReference type="NCBI Taxonomy" id="658473"/>
    <lineage>
        <taxon>Eukaryota</taxon>
        <taxon>Fungi</taxon>
        <taxon>Dikarya</taxon>
        <taxon>Basidiomycota</taxon>
        <taxon>Agaricomycotina</taxon>
        <taxon>Agaricomycetes</taxon>
        <taxon>Agaricomycetidae</taxon>
        <taxon>Agaricales</taxon>
        <taxon>Marasmiineae</taxon>
        <taxon>Mycenaceae</taxon>
        <taxon>Mycena</taxon>
    </lineage>
</organism>
<evidence type="ECO:0000256" key="1">
    <source>
        <dbReference type="SAM" id="MobiDB-lite"/>
    </source>
</evidence>
<keyword evidence="4" id="KW-1185">Reference proteome</keyword>
<gene>
    <name evidence="3" type="ORF">HMN09_00007700</name>
</gene>
<protein>
    <submittedName>
        <fullName evidence="3">FtsJ domain-containing protein</fullName>
    </submittedName>
</protein>
<evidence type="ECO:0000259" key="2">
    <source>
        <dbReference type="Pfam" id="PF01728"/>
    </source>
</evidence>
<dbReference type="GO" id="GO:0008168">
    <property type="term" value="F:methyltransferase activity"/>
    <property type="evidence" value="ECO:0007669"/>
    <property type="project" value="InterPro"/>
</dbReference>
<feature type="domain" description="Ribosomal RNA methyltransferase FtsJ" evidence="2">
    <location>
        <begin position="114"/>
        <end position="305"/>
    </location>
</feature>
<dbReference type="GO" id="GO:0032259">
    <property type="term" value="P:methylation"/>
    <property type="evidence" value="ECO:0007669"/>
    <property type="project" value="InterPro"/>
</dbReference>